<dbReference type="InterPro" id="IPR000674">
    <property type="entry name" value="Ald_Oxase/Xan_DH_a/b"/>
</dbReference>
<dbReference type="InterPro" id="IPR037165">
    <property type="entry name" value="AldOxase/xan_DH_Mopterin-bd_sf"/>
</dbReference>
<dbReference type="SMART" id="SM01008">
    <property type="entry name" value="Ald_Xan_dh_C"/>
    <property type="match status" value="1"/>
</dbReference>
<dbReference type="SUPFAM" id="SSF56003">
    <property type="entry name" value="Molybdenum cofactor-binding domain"/>
    <property type="match status" value="1"/>
</dbReference>
<dbReference type="Pfam" id="PF01315">
    <property type="entry name" value="Ald_Xan_dh_C"/>
    <property type="match status" value="1"/>
</dbReference>
<evidence type="ECO:0000256" key="1">
    <source>
        <dbReference type="SAM" id="MobiDB-lite"/>
    </source>
</evidence>
<gene>
    <name evidence="3" type="primary">pucD</name>
    <name evidence="3" type="ORF">RM590_15790</name>
</gene>
<dbReference type="RefSeq" id="WP_311705200.1">
    <property type="nucleotide sequence ID" value="NZ_JAVREL010000008.1"/>
</dbReference>
<feature type="domain" description="Aldehyde oxidase/xanthine dehydrogenase a/b hammerhead" evidence="2">
    <location>
        <begin position="38"/>
        <end position="144"/>
    </location>
</feature>
<comment type="caution">
    <text evidence="3">The sequence shown here is derived from an EMBL/GenBank/DDBJ whole genome shotgun (WGS) entry which is preliminary data.</text>
</comment>
<evidence type="ECO:0000259" key="2">
    <source>
        <dbReference type="SMART" id="SM01008"/>
    </source>
</evidence>
<dbReference type="PANTHER" id="PTHR11908:SF157">
    <property type="entry name" value="XANTHINE DEHYDROGENASE SUBUNIT D-RELATED"/>
    <property type="match status" value="1"/>
</dbReference>
<dbReference type="InterPro" id="IPR046867">
    <property type="entry name" value="AldOxase/xan_DH_MoCoBD2"/>
</dbReference>
<dbReference type="GO" id="GO:0004854">
    <property type="term" value="F:xanthine dehydrogenase activity"/>
    <property type="evidence" value="ECO:0007669"/>
    <property type="project" value="UniProtKB-EC"/>
</dbReference>
<dbReference type="InterPro" id="IPR036856">
    <property type="entry name" value="Ald_Oxase/Xan_DH_a/b_sf"/>
</dbReference>
<accession>A0ABU2MRT4</accession>
<sequence length="801" mass="84085">MGVTPAPARLTQRGDTTGNATGGVGESTPRPDGILKVTGEFAFSSDLWHEDMLWGHTLRSPHPHARITEIDTSAALALPGVHAVLTAADLPATTTYGLEIQDQPVLAGDLVRYEGEPVALVAADHPETARRAAARIRVDYAELPAVTDEATATAPGAPVLHPGRTDRHAAHVAHPNIVHRQPVVTGDVARAAAAADVVVTGTYEVGMQDQAFLGPESGLAVPADDGGVDLYIATQWLHVDHRQLAPVLGLPPEKVRLTLAGVGGAFGAREDLSMQAHACLLALRTARPVKIVYNRHESFFGHVHRHPARLTYEHGATRDGKLLYVRARIVLDGGAYASSSPAVVGNAASLGVGPYEVPNAEIEALALYTNNPPCGAMRGFGAVQACFAYEAQMDKLAAALDLDPVELRRRNAMSQGSTMPTGQVVDSPAPVAELLRRVKDRPLPPERQWERAAPGPDIRALPGGLSNAGHGEGVVRGVGYAVGIKNVGFSEGFDDYSTARVRLAVTGGEPVATVHTAMAEVGQGGVTVHAQIARTELGVTQVAILPADTSVGSAGSTSASRQTYMTGGAVKQACEAVRAEVLRRGRERHGWPAEGLRLVGGKVVAADGEVLAALADVLGTDAIDLELEFRHRPTQPFDLVTGQGFGHVQYSFCAHRAVVEVDTELGLVKVVELAAAQDVGKAVNPGSVVGQIHGGSVQGLGLAVLEEIVVGDDGRIRNPSFTDYLIPTILDTPSMPVDVLELADEHAPYGLRGVGEAPTLSSTPAVVAAIRQATGRALRRVPVRPEHLIDLGPDSGRDPDR</sequence>
<dbReference type="Proteomes" id="UP001183246">
    <property type="component" value="Unassembled WGS sequence"/>
</dbReference>
<dbReference type="PANTHER" id="PTHR11908">
    <property type="entry name" value="XANTHINE DEHYDROGENASE"/>
    <property type="match status" value="1"/>
</dbReference>
<evidence type="ECO:0000313" key="4">
    <source>
        <dbReference type="Proteomes" id="UP001183246"/>
    </source>
</evidence>
<name>A0ABU2MRT4_9ACTN</name>
<dbReference type="InterPro" id="IPR016208">
    <property type="entry name" value="Ald_Oxase/xanthine_DH-like"/>
</dbReference>
<reference evidence="4" key="1">
    <citation type="submission" date="2023-07" db="EMBL/GenBank/DDBJ databases">
        <title>30 novel species of actinomycetes from the DSMZ collection.</title>
        <authorList>
            <person name="Nouioui I."/>
        </authorList>
    </citation>
    <scope>NUCLEOTIDE SEQUENCE [LARGE SCALE GENOMIC DNA]</scope>
    <source>
        <strain evidence="4">DSM 44938</strain>
    </source>
</reference>
<dbReference type="Pfam" id="PF20256">
    <property type="entry name" value="MoCoBD_2"/>
    <property type="match status" value="1"/>
</dbReference>
<feature type="region of interest" description="Disordered" evidence="1">
    <location>
        <begin position="1"/>
        <end position="33"/>
    </location>
</feature>
<keyword evidence="3" id="KW-0560">Oxidoreductase</keyword>
<dbReference type="Gene3D" id="3.30.365.10">
    <property type="entry name" value="Aldehyde oxidase/xanthine dehydrogenase, molybdopterin binding domain"/>
    <property type="match status" value="4"/>
</dbReference>
<keyword evidence="4" id="KW-1185">Reference proteome</keyword>
<dbReference type="InterPro" id="IPR017609">
    <property type="entry name" value="Xanthine_dehydrogenase_dsu"/>
</dbReference>
<proteinExistence type="predicted"/>
<protein>
    <submittedName>
        <fullName evidence="3">Xanthine dehydrogenase subunit D</fullName>
        <ecNumber evidence="3">1.17.1.4</ecNumber>
    </submittedName>
</protein>
<dbReference type="InterPro" id="IPR008274">
    <property type="entry name" value="AldOxase/xan_DH_MoCoBD1"/>
</dbReference>
<dbReference type="NCBIfam" id="TIGR03196">
    <property type="entry name" value="pucD"/>
    <property type="match status" value="1"/>
</dbReference>
<dbReference type="Gene3D" id="3.90.1170.50">
    <property type="entry name" value="Aldehyde oxidase/xanthine dehydrogenase, a/b hammerhead"/>
    <property type="match status" value="1"/>
</dbReference>
<dbReference type="SUPFAM" id="SSF54665">
    <property type="entry name" value="CO dehydrogenase molybdoprotein N-domain-like"/>
    <property type="match status" value="1"/>
</dbReference>
<organism evidence="3 4">
    <name type="scientific">Streptomyces litchfieldiae</name>
    <dbReference type="NCBI Taxonomy" id="3075543"/>
    <lineage>
        <taxon>Bacteria</taxon>
        <taxon>Bacillati</taxon>
        <taxon>Actinomycetota</taxon>
        <taxon>Actinomycetes</taxon>
        <taxon>Kitasatosporales</taxon>
        <taxon>Streptomycetaceae</taxon>
        <taxon>Streptomyces</taxon>
    </lineage>
</organism>
<dbReference type="Pfam" id="PF02738">
    <property type="entry name" value="MoCoBD_1"/>
    <property type="match status" value="1"/>
</dbReference>
<evidence type="ECO:0000313" key="3">
    <source>
        <dbReference type="EMBL" id="MDT0344068.1"/>
    </source>
</evidence>
<dbReference type="EC" id="1.17.1.4" evidence="3"/>
<dbReference type="EMBL" id="JAVREL010000008">
    <property type="protein sequence ID" value="MDT0344068.1"/>
    <property type="molecule type" value="Genomic_DNA"/>
</dbReference>